<evidence type="ECO:0000256" key="1">
    <source>
        <dbReference type="ARBA" id="ARBA00001971"/>
    </source>
</evidence>
<evidence type="ECO:0000256" key="2">
    <source>
        <dbReference type="ARBA" id="ARBA00010617"/>
    </source>
</evidence>
<evidence type="ECO:0000256" key="6">
    <source>
        <dbReference type="ARBA" id="ARBA00023004"/>
    </source>
</evidence>
<evidence type="ECO:0000256" key="3">
    <source>
        <dbReference type="ARBA" id="ARBA00022617"/>
    </source>
</evidence>
<dbReference type="Pfam" id="PF00067">
    <property type="entry name" value="p450"/>
    <property type="match status" value="1"/>
</dbReference>
<dbReference type="SUPFAM" id="SSF48264">
    <property type="entry name" value="Cytochrome P450"/>
    <property type="match status" value="1"/>
</dbReference>
<organism evidence="8 9">
    <name type="scientific">Rhizoctonia solani</name>
    <dbReference type="NCBI Taxonomy" id="456999"/>
    <lineage>
        <taxon>Eukaryota</taxon>
        <taxon>Fungi</taxon>
        <taxon>Dikarya</taxon>
        <taxon>Basidiomycota</taxon>
        <taxon>Agaricomycotina</taxon>
        <taxon>Agaricomycetes</taxon>
        <taxon>Cantharellales</taxon>
        <taxon>Ceratobasidiaceae</taxon>
        <taxon>Rhizoctonia</taxon>
    </lineage>
</organism>
<evidence type="ECO:0000256" key="5">
    <source>
        <dbReference type="ARBA" id="ARBA00023002"/>
    </source>
</evidence>
<comment type="caution">
    <text evidence="8">The sequence shown here is derived from an EMBL/GenBank/DDBJ whole genome shotgun (WGS) entry which is preliminary data.</text>
</comment>
<proteinExistence type="inferred from homology"/>
<evidence type="ECO:0000256" key="7">
    <source>
        <dbReference type="ARBA" id="ARBA00023033"/>
    </source>
</evidence>
<keyword evidence="7" id="KW-0503">Monooxygenase</keyword>
<dbReference type="EMBL" id="CAJMWZ010004821">
    <property type="protein sequence ID" value="CAE6495904.1"/>
    <property type="molecule type" value="Genomic_DNA"/>
</dbReference>
<dbReference type="GO" id="GO:0005506">
    <property type="term" value="F:iron ion binding"/>
    <property type="evidence" value="ECO:0007669"/>
    <property type="project" value="InterPro"/>
</dbReference>
<dbReference type="AlphaFoldDB" id="A0A8H3CRQ5"/>
<dbReference type="PANTHER" id="PTHR46300">
    <property type="entry name" value="P450, PUTATIVE (EUROFUNG)-RELATED-RELATED"/>
    <property type="match status" value="1"/>
</dbReference>
<evidence type="ECO:0000313" key="9">
    <source>
        <dbReference type="Proteomes" id="UP000663850"/>
    </source>
</evidence>
<dbReference type="InterPro" id="IPR036396">
    <property type="entry name" value="Cyt_P450_sf"/>
</dbReference>
<comment type="similarity">
    <text evidence="2">Belongs to the cytochrome P450 family.</text>
</comment>
<dbReference type="InterPro" id="IPR050364">
    <property type="entry name" value="Cytochrome_P450_fung"/>
</dbReference>
<dbReference type="GO" id="GO:0020037">
    <property type="term" value="F:heme binding"/>
    <property type="evidence" value="ECO:0007669"/>
    <property type="project" value="InterPro"/>
</dbReference>
<dbReference type="GO" id="GO:0004497">
    <property type="term" value="F:monooxygenase activity"/>
    <property type="evidence" value="ECO:0007669"/>
    <property type="project" value="UniProtKB-KW"/>
</dbReference>
<dbReference type="InterPro" id="IPR001128">
    <property type="entry name" value="Cyt_P450"/>
</dbReference>
<keyword evidence="3" id="KW-0349">Heme</keyword>
<name>A0A8H3CRQ5_9AGAM</name>
<evidence type="ECO:0000256" key="4">
    <source>
        <dbReference type="ARBA" id="ARBA00022723"/>
    </source>
</evidence>
<evidence type="ECO:0000313" key="8">
    <source>
        <dbReference type="EMBL" id="CAE6495904.1"/>
    </source>
</evidence>
<keyword evidence="6" id="KW-0408">Iron</keyword>
<keyword evidence="4" id="KW-0479">Metal-binding</keyword>
<dbReference type="Gene3D" id="1.10.630.10">
    <property type="entry name" value="Cytochrome P450"/>
    <property type="match status" value="2"/>
</dbReference>
<comment type="cofactor">
    <cofactor evidence="1">
        <name>heme</name>
        <dbReference type="ChEBI" id="CHEBI:30413"/>
    </cofactor>
</comment>
<dbReference type="GO" id="GO:0016705">
    <property type="term" value="F:oxidoreductase activity, acting on paired donors, with incorporation or reduction of molecular oxygen"/>
    <property type="evidence" value="ECO:0007669"/>
    <property type="project" value="InterPro"/>
</dbReference>
<evidence type="ECO:0008006" key="10">
    <source>
        <dbReference type="Google" id="ProtNLM"/>
    </source>
</evidence>
<sequence>HEYIAFAKLGEQLKSDIVYLELLGQKIIVLNSAEIVSEIMEKRSALYSDRPPIPMVTDPTLMNWSSLPTMTGYNDLWRHYRRILNNWLNARAVTQFDDLQERQARLLLRRLLGATDQAQAFERVRNEFYFGVHQPSITSSLLQDHTLLLGLSTMEKEERVKEVGFTMFGGGTDTSAGFLVNLVAAMVSNPHAQAIAQQELDTVLGQGVLPSITDKERLPYIRNLIDEVFRLYPVIPLGRKDSAGKEVLPQIELERNSLMLELKPFDFELKPRSDAHYRLITGTIDE</sequence>
<accession>A0A8H3CRQ5</accession>
<dbReference type="Proteomes" id="UP000663850">
    <property type="component" value="Unassembled WGS sequence"/>
</dbReference>
<protein>
    <recommendedName>
        <fullName evidence="10">Cytochrome P450</fullName>
    </recommendedName>
</protein>
<reference evidence="8" key="1">
    <citation type="submission" date="2021-01" db="EMBL/GenBank/DDBJ databases">
        <authorList>
            <person name="Kaushik A."/>
        </authorList>
    </citation>
    <scope>NUCLEOTIDE SEQUENCE</scope>
    <source>
        <strain evidence="8">Type strain: AG8-Rh-89/</strain>
    </source>
</reference>
<feature type="non-terminal residue" evidence="8">
    <location>
        <position position="1"/>
    </location>
</feature>
<gene>
    <name evidence="8" type="ORF">RDB_LOCUS89707</name>
</gene>
<keyword evidence="5" id="KW-0560">Oxidoreductase</keyword>